<dbReference type="AlphaFoldDB" id="A0A835DTU8"/>
<evidence type="ECO:0000256" key="2">
    <source>
        <dbReference type="SAM" id="SignalP"/>
    </source>
</evidence>
<sequence length="111" mass="11160">MATKRGVQAAALLCLVLLPRAALGNCRDDCISSCYSWPFICQMSCASACFGEVGISTLSTTAEGAAPPPPPPDPVAPAPAPQQQPASSWVASRGGFKPSAANGDAGDAPTN</sequence>
<feature type="region of interest" description="Disordered" evidence="1">
    <location>
        <begin position="60"/>
        <end position="111"/>
    </location>
</feature>
<dbReference type="Proteomes" id="UP000636709">
    <property type="component" value="Unassembled WGS sequence"/>
</dbReference>
<protein>
    <submittedName>
        <fullName evidence="3">Uncharacterized protein</fullName>
    </submittedName>
</protein>
<dbReference type="OrthoDB" id="673358at2759"/>
<feature type="chain" id="PRO_5032289324" evidence="2">
    <location>
        <begin position="25"/>
        <end position="111"/>
    </location>
</feature>
<evidence type="ECO:0000313" key="3">
    <source>
        <dbReference type="EMBL" id="KAF8643982.1"/>
    </source>
</evidence>
<comment type="caution">
    <text evidence="3">The sequence shown here is derived from an EMBL/GenBank/DDBJ whole genome shotgun (WGS) entry which is preliminary data.</text>
</comment>
<dbReference type="EMBL" id="JACEFO010003168">
    <property type="protein sequence ID" value="KAF8643982.1"/>
    <property type="molecule type" value="Genomic_DNA"/>
</dbReference>
<accession>A0A835DTU8</accession>
<evidence type="ECO:0000313" key="4">
    <source>
        <dbReference type="Proteomes" id="UP000636709"/>
    </source>
</evidence>
<feature type="compositionally biased region" description="Pro residues" evidence="1">
    <location>
        <begin position="66"/>
        <end position="82"/>
    </location>
</feature>
<evidence type="ECO:0000256" key="1">
    <source>
        <dbReference type="SAM" id="MobiDB-lite"/>
    </source>
</evidence>
<keyword evidence="4" id="KW-1185">Reference proteome</keyword>
<dbReference type="Gramene" id="Dexi9A01G0000130.1">
    <property type="protein sequence ID" value="Dexi9A01G0000130.1:cds"/>
    <property type="gene ID" value="Dexi9A01G0000130"/>
</dbReference>
<reference evidence="3" key="1">
    <citation type="submission" date="2020-07" db="EMBL/GenBank/DDBJ databases">
        <title>Genome sequence and genetic diversity analysis of an under-domesticated orphan crop, white fonio (Digitaria exilis).</title>
        <authorList>
            <person name="Bennetzen J.L."/>
            <person name="Chen S."/>
            <person name="Ma X."/>
            <person name="Wang X."/>
            <person name="Yssel A.E.J."/>
            <person name="Chaluvadi S.R."/>
            <person name="Johnson M."/>
            <person name="Gangashetty P."/>
            <person name="Hamidou F."/>
            <person name="Sanogo M.D."/>
            <person name="Zwaenepoel A."/>
            <person name="Wallace J."/>
            <person name="Van De Peer Y."/>
            <person name="Van Deynze A."/>
        </authorList>
    </citation>
    <scope>NUCLEOTIDE SEQUENCE</scope>
    <source>
        <tissue evidence="3">Leaves</tissue>
    </source>
</reference>
<name>A0A835DTU8_9POAL</name>
<keyword evidence="2" id="KW-0732">Signal</keyword>
<gene>
    <name evidence="3" type="ORF">HU200_066621</name>
</gene>
<organism evidence="3 4">
    <name type="scientific">Digitaria exilis</name>
    <dbReference type="NCBI Taxonomy" id="1010633"/>
    <lineage>
        <taxon>Eukaryota</taxon>
        <taxon>Viridiplantae</taxon>
        <taxon>Streptophyta</taxon>
        <taxon>Embryophyta</taxon>
        <taxon>Tracheophyta</taxon>
        <taxon>Spermatophyta</taxon>
        <taxon>Magnoliopsida</taxon>
        <taxon>Liliopsida</taxon>
        <taxon>Poales</taxon>
        <taxon>Poaceae</taxon>
        <taxon>PACMAD clade</taxon>
        <taxon>Panicoideae</taxon>
        <taxon>Panicodae</taxon>
        <taxon>Paniceae</taxon>
        <taxon>Anthephorinae</taxon>
        <taxon>Digitaria</taxon>
    </lineage>
</organism>
<proteinExistence type="predicted"/>
<feature type="signal peptide" evidence="2">
    <location>
        <begin position="1"/>
        <end position="24"/>
    </location>
</feature>